<evidence type="ECO:0000256" key="10">
    <source>
        <dbReference type="SAM" id="SignalP"/>
    </source>
</evidence>
<dbReference type="AlphaFoldDB" id="A0A0B7HDR3"/>
<protein>
    <submittedName>
        <fullName evidence="13">TonB-dependent receptor</fullName>
    </submittedName>
</protein>
<dbReference type="InterPro" id="IPR000531">
    <property type="entry name" value="Beta-barrel_TonB"/>
</dbReference>
<keyword evidence="5 9" id="KW-0798">TonB box</keyword>
<feature type="domain" description="TonB-dependent receptor-like beta-barrel" evidence="11">
    <location>
        <begin position="442"/>
        <end position="912"/>
    </location>
</feature>
<evidence type="ECO:0000259" key="11">
    <source>
        <dbReference type="Pfam" id="PF00593"/>
    </source>
</evidence>
<evidence type="ECO:0000256" key="2">
    <source>
        <dbReference type="ARBA" id="ARBA00022448"/>
    </source>
</evidence>
<evidence type="ECO:0000256" key="3">
    <source>
        <dbReference type="ARBA" id="ARBA00022452"/>
    </source>
</evidence>
<dbReference type="SUPFAM" id="SSF56935">
    <property type="entry name" value="Porins"/>
    <property type="match status" value="1"/>
</dbReference>
<sequence>MHHLIIKKMNLMFLMSFFCCYGIISAQQVNVQGVVKSKTDNEPLLGVSVIVKNRVGIGTTTDFDGNYRLTANMNDTLSFSYVGFKTLNVAVSGRTQINVSLEEDMVMIDEVVAVGYRTERKADLTGAVSVVKVDEMMTAAENNPMKALQGRVAGMQVTNDGTPSGVATIRIRGVGTLNNNDPLYIIDGVPTKAGMHELNSNDIESIQVLRDASAASIYGSRAANGVIIITTKKGKQGAIRVDFDHYTTISSFQSQIETLNSDEYARVLWKAFKNSGQDPNTNPIGIMYDEGIDASGNAVLNRLRYPSEFKDKIGRVLLPADTDWFDEVTRTGVAHSYNLSVSNGTEKGNYFLSLGYYKNEGLVKYSDFSRISARINSDYKLLDGVVTIGENLTINRTSEVGQNIIEGAVIAAPFIPVRTADGTGWGGPVGGMPDRQNPARIIHDGQNNRFNFWRTFGNVFINIQPLDKLNFRSSFGLDYGNYFKRGLNHSFISGFLEEPKALTFSSLEQAHWLKWNWSNTITYDFELGSHRFETLAGMEMFRQNDTDFSVRAYDFAVETPDYMWPNLGTGRVTGTGLSSGYRLFSFFGKVNYALASRYLASVTLRHDGSSRFHKDNRWGTFPAFNLGWRISQESFMESLQNTVSDLKLRFGWGQNGNQEIGNYSIYNIYVPYYGVTGDYIWNSIWNTSYDIEGKNSGQLASGFKRDRLGNKELKWETTTQTNFGLDFAFFDNSLYGSAEYYIKKTKDILVEPPYAGIKGEGAHQWVNGAAMENKGLEISLGYRNETSFGLKYDLNANFSTNKNRITELPESVVNAYGGNGRGDNILGRPLGSFYGYVADGIFKSQSEVDNHATQEGKGVGRIRYRDLNNDNIINDDDRTWIGDPHPDFIYGLNVNLEYKNFDLTFFLQGVHNVDIDSAVKRHTDFWFFDTYSNKGKRLLDAFDPVTNPNSDIPSVSNLNPNDEGRFSTYFVENGSYLKLRNIQLGYSLPQSLLEKVKMSKMRFYVSGQNLFTIKSKNFSGKDPENPNYGYPIPMTFTVGINTSF</sequence>
<dbReference type="Gene3D" id="2.170.130.10">
    <property type="entry name" value="TonB-dependent receptor, plug domain"/>
    <property type="match status" value="1"/>
</dbReference>
<keyword evidence="4 8" id="KW-0812">Transmembrane</keyword>
<dbReference type="InterPro" id="IPR037066">
    <property type="entry name" value="Plug_dom_sf"/>
</dbReference>
<dbReference type="InterPro" id="IPR023997">
    <property type="entry name" value="TonB-dep_OMP_SusC/RagA_CS"/>
</dbReference>
<dbReference type="Proteomes" id="UP000038083">
    <property type="component" value="Unassembled WGS sequence"/>
</dbReference>
<keyword evidence="2 8" id="KW-0813">Transport</keyword>
<evidence type="ECO:0000256" key="8">
    <source>
        <dbReference type="PROSITE-ProRule" id="PRU01360"/>
    </source>
</evidence>
<comment type="subcellular location">
    <subcellularLocation>
        <location evidence="1 8">Cell outer membrane</location>
        <topology evidence="1 8">Multi-pass membrane protein</topology>
    </subcellularLocation>
</comment>
<dbReference type="EMBL" id="CDOG01000007">
    <property type="protein sequence ID" value="CEN36047.1"/>
    <property type="molecule type" value="Genomic_DNA"/>
</dbReference>
<keyword evidence="3 8" id="KW-1134">Transmembrane beta strand</keyword>
<feature type="signal peptide" evidence="10">
    <location>
        <begin position="1"/>
        <end position="26"/>
    </location>
</feature>
<dbReference type="InterPro" id="IPR039426">
    <property type="entry name" value="TonB-dep_rcpt-like"/>
</dbReference>
<evidence type="ECO:0000259" key="12">
    <source>
        <dbReference type="Pfam" id="PF07715"/>
    </source>
</evidence>
<accession>A0A0B7HDR3</accession>
<evidence type="ECO:0000256" key="5">
    <source>
        <dbReference type="ARBA" id="ARBA00023077"/>
    </source>
</evidence>
<evidence type="ECO:0000256" key="9">
    <source>
        <dbReference type="RuleBase" id="RU003357"/>
    </source>
</evidence>
<keyword evidence="7 8" id="KW-0998">Cell outer membrane</keyword>
<gene>
    <name evidence="13" type="ORF">CCYN74_150005</name>
</gene>
<evidence type="ECO:0000256" key="4">
    <source>
        <dbReference type="ARBA" id="ARBA00022692"/>
    </source>
</evidence>
<dbReference type="OrthoDB" id="9768177at2"/>
<dbReference type="InterPro" id="IPR012910">
    <property type="entry name" value="Plug_dom"/>
</dbReference>
<evidence type="ECO:0000256" key="7">
    <source>
        <dbReference type="ARBA" id="ARBA00023237"/>
    </source>
</evidence>
<evidence type="ECO:0000313" key="13">
    <source>
        <dbReference type="EMBL" id="CEN36047.1"/>
    </source>
</evidence>
<dbReference type="InterPro" id="IPR008969">
    <property type="entry name" value="CarboxyPept-like_regulatory"/>
</dbReference>
<dbReference type="NCBIfam" id="TIGR04057">
    <property type="entry name" value="SusC_RagA_signa"/>
    <property type="match status" value="1"/>
</dbReference>
<dbReference type="Pfam" id="PF00593">
    <property type="entry name" value="TonB_dep_Rec_b-barrel"/>
    <property type="match status" value="1"/>
</dbReference>
<comment type="similarity">
    <text evidence="8 9">Belongs to the TonB-dependent receptor family.</text>
</comment>
<evidence type="ECO:0000256" key="1">
    <source>
        <dbReference type="ARBA" id="ARBA00004571"/>
    </source>
</evidence>
<proteinExistence type="inferred from homology"/>
<dbReference type="InterPro" id="IPR036942">
    <property type="entry name" value="Beta-barrel_TonB_sf"/>
</dbReference>
<keyword evidence="10" id="KW-0732">Signal</keyword>
<dbReference type="GO" id="GO:0009279">
    <property type="term" value="C:cell outer membrane"/>
    <property type="evidence" value="ECO:0007669"/>
    <property type="project" value="UniProtKB-SubCell"/>
</dbReference>
<dbReference type="Gene3D" id="2.60.40.1120">
    <property type="entry name" value="Carboxypeptidase-like, regulatory domain"/>
    <property type="match status" value="1"/>
</dbReference>
<organism evidence="13 14">
    <name type="scientific">Capnocytophaga cynodegmi</name>
    <dbReference type="NCBI Taxonomy" id="28189"/>
    <lineage>
        <taxon>Bacteria</taxon>
        <taxon>Pseudomonadati</taxon>
        <taxon>Bacteroidota</taxon>
        <taxon>Flavobacteriia</taxon>
        <taxon>Flavobacteriales</taxon>
        <taxon>Flavobacteriaceae</taxon>
        <taxon>Capnocytophaga</taxon>
    </lineage>
</organism>
<reference evidence="14" key="1">
    <citation type="submission" date="2015-01" db="EMBL/GenBank/DDBJ databases">
        <authorList>
            <person name="MANFREDI Pablo"/>
        </authorList>
    </citation>
    <scope>NUCLEOTIDE SEQUENCE [LARGE SCALE GENOMIC DNA]</scope>
    <source>
        <strain evidence="14">Ccy74</strain>
    </source>
</reference>
<name>A0A0B7HDR3_9FLAO</name>
<dbReference type="PROSITE" id="PS52016">
    <property type="entry name" value="TONB_DEPENDENT_REC_3"/>
    <property type="match status" value="1"/>
</dbReference>
<evidence type="ECO:0000313" key="14">
    <source>
        <dbReference type="Proteomes" id="UP000038083"/>
    </source>
</evidence>
<feature type="domain" description="TonB-dependent receptor plug" evidence="12">
    <location>
        <begin position="121"/>
        <end position="226"/>
    </location>
</feature>
<dbReference type="Pfam" id="PF07715">
    <property type="entry name" value="Plug"/>
    <property type="match status" value="1"/>
</dbReference>
<dbReference type="NCBIfam" id="TIGR04056">
    <property type="entry name" value="OMP_RagA_SusC"/>
    <property type="match status" value="1"/>
</dbReference>
<dbReference type="Gene3D" id="2.40.170.20">
    <property type="entry name" value="TonB-dependent receptor, beta-barrel domain"/>
    <property type="match status" value="1"/>
</dbReference>
<dbReference type="InterPro" id="IPR023996">
    <property type="entry name" value="TonB-dep_OMP_SusC/RagA"/>
</dbReference>
<dbReference type="SUPFAM" id="SSF49464">
    <property type="entry name" value="Carboxypeptidase regulatory domain-like"/>
    <property type="match status" value="1"/>
</dbReference>
<evidence type="ECO:0000256" key="6">
    <source>
        <dbReference type="ARBA" id="ARBA00023136"/>
    </source>
</evidence>
<feature type="chain" id="PRO_5002128881" evidence="10">
    <location>
        <begin position="27"/>
        <end position="1044"/>
    </location>
</feature>
<dbReference type="Pfam" id="PF13715">
    <property type="entry name" value="CarbopepD_reg_2"/>
    <property type="match status" value="1"/>
</dbReference>
<keyword evidence="13" id="KW-0675">Receptor</keyword>
<keyword evidence="6 8" id="KW-0472">Membrane</keyword>